<dbReference type="Proteomes" id="UP000075230">
    <property type="component" value="Unassembled WGS sequence"/>
</dbReference>
<evidence type="ECO:0000313" key="3">
    <source>
        <dbReference type="Proteomes" id="UP000075230"/>
    </source>
</evidence>
<sequence length="284" mass="31790">MSTVLEVLIYRILATVVPAFEVIQPILDSFGQMPNHTLEELWILVKSLWLCPDIKSVFFVIEGIDMYEDKMTDQLEALGALAHARSLSCKVLATSQTLNDATSGKATVINLNPLILQRQSLEDIIRLTMQNLGAQARGFAELEQLIVKALPGSATPSEIKIRLQVMLRHLPLDLEGDLTRALGPLIDFRNGQPMFANEYVRDYIHNELTAKLNSGGDYSCEVSTHADLTRSRPHIFGTLWGSSSGPTRKMPYFLGTERIGFQPVRSTILALPLPRSRQQKRTYQ</sequence>
<evidence type="ECO:0000313" key="2">
    <source>
        <dbReference type="EMBL" id="GAT21593.1"/>
    </source>
</evidence>
<reference evidence="3" key="2">
    <citation type="submission" date="2016-02" db="EMBL/GenBank/DDBJ databases">
        <title>Genome sequencing of Aspergillus luchuensis NBRC 4314.</title>
        <authorList>
            <person name="Yamada O."/>
        </authorList>
    </citation>
    <scope>NUCLEOTIDE SEQUENCE [LARGE SCALE GENOMIC DNA]</scope>
    <source>
        <strain evidence="3">RIB 2604</strain>
    </source>
</reference>
<protein>
    <submittedName>
        <fullName evidence="2">Uncharacterized protein</fullName>
    </submittedName>
</protein>
<evidence type="ECO:0000256" key="1">
    <source>
        <dbReference type="SAM" id="SignalP"/>
    </source>
</evidence>
<dbReference type="EMBL" id="BCWF01000010">
    <property type="protein sequence ID" value="GAT21593.1"/>
    <property type="molecule type" value="Genomic_DNA"/>
</dbReference>
<organism evidence="2 3">
    <name type="scientific">Aspergillus kawachii</name>
    <name type="common">White koji mold</name>
    <name type="synonym">Aspergillus awamori var. kawachi</name>
    <dbReference type="NCBI Taxonomy" id="1069201"/>
    <lineage>
        <taxon>Eukaryota</taxon>
        <taxon>Fungi</taxon>
        <taxon>Dikarya</taxon>
        <taxon>Ascomycota</taxon>
        <taxon>Pezizomycotina</taxon>
        <taxon>Eurotiomycetes</taxon>
        <taxon>Eurotiomycetidae</taxon>
        <taxon>Eurotiales</taxon>
        <taxon>Aspergillaceae</taxon>
        <taxon>Aspergillus</taxon>
        <taxon>Aspergillus subgen. Circumdati</taxon>
    </lineage>
</organism>
<gene>
    <name evidence="2" type="ORF">RIB2604_01004840</name>
</gene>
<keyword evidence="1" id="KW-0732">Signal</keyword>
<proteinExistence type="predicted"/>
<feature type="signal peptide" evidence="1">
    <location>
        <begin position="1"/>
        <end position="19"/>
    </location>
</feature>
<comment type="caution">
    <text evidence="2">The sequence shown here is derived from an EMBL/GenBank/DDBJ whole genome shotgun (WGS) entry which is preliminary data.</text>
</comment>
<reference evidence="2 3" key="1">
    <citation type="journal article" date="2016" name="DNA Res.">
        <title>Genome sequence of Aspergillus luchuensis NBRC 4314.</title>
        <authorList>
            <person name="Yamada O."/>
            <person name="Machida M."/>
            <person name="Hosoyama A."/>
            <person name="Goto M."/>
            <person name="Takahashi T."/>
            <person name="Futagami T."/>
            <person name="Yamagata Y."/>
            <person name="Takeuchi M."/>
            <person name="Kobayashi T."/>
            <person name="Koike H."/>
            <person name="Abe K."/>
            <person name="Asai K."/>
            <person name="Arita M."/>
            <person name="Fujita N."/>
            <person name="Fukuda K."/>
            <person name="Higa K."/>
            <person name="Horikawa H."/>
            <person name="Ishikawa T."/>
            <person name="Jinno K."/>
            <person name="Kato Y."/>
            <person name="Kirimura K."/>
            <person name="Mizutani O."/>
            <person name="Nakasone K."/>
            <person name="Sano M."/>
            <person name="Shiraishi Y."/>
            <person name="Tsukahara M."/>
            <person name="Gomi K."/>
        </authorList>
    </citation>
    <scope>NUCLEOTIDE SEQUENCE [LARGE SCALE GENOMIC DNA]</scope>
    <source>
        <strain evidence="2 3">RIB 2604</strain>
    </source>
</reference>
<feature type="chain" id="PRO_5007523580" evidence="1">
    <location>
        <begin position="20"/>
        <end position="284"/>
    </location>
</feature>
<accession>A0A146F7D1</accession>
<name>A0A146F7D1_ASPKA</name>
<dbReference type="AlphaFoldDB" id="A0A146F7D1"/>